<feature type="domain" description="HTH cro/C1-type" evidence="7">
    <location>
        <begin position="213"/>
        <end position="235"/>
    </location>
</feature>
<sequence>VGVRFIEPARDIPMTVMNIPQKITDAQITEYQPLVKSIAYKFKNSGEPLEDLEQVGYIGLINAINLYNQNRDIKFITYATWLISGEIRHYIRDKHQVIKIPSWILKLNKKIDEFIISYKKENNKFPSLSEISGKFNLTEEGIKEILKAREAVQIVSLDQEQRIYNSDSYPKIEKIKSKNYETFKLPMEDIIALKTAFSRLKKLQRKVIYYIFEKDLTQTKIAHKLGISQRQVSRIKDSALKELKK</sequence>
<dbReference type="Gene3D" id="1.20.140.160">
    <property type="match status" value="1"/>
</dbReference>
<feature type="non-terminal residue" evidence="8">
    <location>
        <position position="1"/>
    </location>
</feature>
<dbReference type="AlphaFoldDB" id="X1G3E5"/>
<dbReference type="GO" id="GO:0003677">
    <property type="term" value="F:DNA binding"/>
    <property type="evidence" value="ECO:0007669"/>
    <property type="project" value="UniProtKB-KW"/>
</dbReference>
<dbReference type="Pfam" id="PF04545">
    <property type="entry name" value="Sigma70_r4"/>
    <property type="match status" value="1"/>
</dbReference>
<dbReference type="SUPFAM" id="SSF88946">
    <property type="entry name" value="Sigma2 domain of RNA polymerase sigma factors"/>
    <property type="match status" value="1"/>
</dbReference>
<dbReference type="GO" id="GO:0006352">
    <property type="term" value="P:DNA-templated transcription initiation"/>
    <property type="evidence" value="ECO:0007669"/>
    <property type="project" value="InterPro"/>
</dbReference>
<comment type="caution">
    <text evidence="8">The sequence shown here is derived from an EMBL/GenBank/DDBJ whole genome shotgun (WGS) entry which is preliminary data.</text>
</comment>
<reference evidence="8" key="1">
    <citation type="journal article" date="2014" name="Front. Microbiol.">
        <title>High frequency of phylogenetically diverse reductive dehalogenase-homologous genes in deep subseafloor sedimentary metagenomes.</title>
        <authorList>
            <person name="Kawai M."/>
            <person name="Futagami T."/>
            <person name="Toyoda A."/>
            <person name="Takaki Y."/>
            <person name="Nishi S."/>
            <person name="Hori S."/>
            <person name="Arai W."/>
            <person name="Tsubouchi T."/>
            <person name="Morono Y."/>
            <person name="Uchiyama I."/>
            <person name="Ito T."/>
            <person name="Fujiyama A."/>
            <person name="Inagaki F."/>
            <person name="Takami H."/>
        </authorList>
    </citation>
    <scope>NUCLEOTIDE SEQUENCE</scope>
    <source>
        <strain evidence="8">Expedition CK06-06</strain>
    </source>
</reference>
<evidence type="ECO:0000256" key="1">
    <source>
        <dbReference type="ARBA" id="ARBA00007788"/>
    </source>
</evidence>
<feature type="non-terminal residue" evidence="8">
    <location>
        <position position="245"/>
    </location>
</feature>
<dbReference type="EMBL" id="BARU01012287">
    <property type="protein sequence ID" value="GAH39330.1"/>
    <property type="molecule type" value="Genomic_DNA"/>
</dbReference>
<evidence type="ECO:0000256" key="4">
    <source>
        <dbReference type="ARBA" id="ARBA00023082"/>
    </source>
</evidence>
<dbReference type="InterPro" id="IPR001387">
    <property type="entry name" value="Cro/C1-type_HTH"/>
</dbReference>
<dbReference type="GO" id="GO:0030435">
    <property type="term" value="P:sporulation resulting in formation of a cellular spore"/>
    <property type="evidence" value="ECO:0007669"/>
    <property type="project" value="UniProtKB-KW"/>
</dbReference>
<organism evidence="8">
    <name type="scientific">marine sediment metagenome</name>
    <dbReference type="NCBI Taxonomy" id="412755"/>
    <lineage>
        <taxon>unclassified sequences</taxon>
        <taxon>metagenomes</taxon>
        <taxon>ecological metagenomes</taxon>
    </lineage>
</organism>
<dbReference type="InterPro" id="IPR007630">
    <property type="entry name" value="RNA_pol_sigma70_r4"/>
</dbReference>
<evidence type="ECO:0000256" key="3">
    <source>
        <dbReference type="ARBA" id="ARBA00023015"/>
    </source>
</evidence>
<proteinExistence type="inferred from homology"/>
<evidence type="ECO:0000256" key="2">
    <source>
        <dbReference type="ARBA" id="ARBA00022969"/>
    </source>
</evidence>
<keyword evidence="4" id="KW-0731">Sigma factor</keyword>
<name>X1G3E5_9ZZZZ</name>
<dbReference type="Pfam" id="PF04542">
    <property type="entry name" value="Sigma70_r2"/>
    <property type="match status" value="1"/>
</dbReference>
<dbReference type="PANTHER" id="PTHR30385">
    <property type="entry name" value="SIGMA FACTOR F FLAGELLAR"/>
    <property type="match status" value="1"/>
</dbReference>
<keyword evidence="3" id="KW-0805">Transcription regulation</keyword>
<evidence type="ECO:0000256" key="5">
    <source>
        <dbReference type="ARBA" id="ARBA00023125"/>
    </source>
</evidence>
<evidence type="ECO:0000259" key="7">
    <source>
        <dbReference type="PROSITE" id="PS50943"/>
    </source>
</evidence>
<dbReference type="GO" id="GO:0016987">
    <property type="term" value="F:sigma factor activity"/>
    <property type="evidence" value="ECO:0007669"/>
    <property type="project" value="UniProtKB-KW"/>
</dbReference>
<dbReference type="Gene3D" id="1.20.120.1810">
    <property type="match status" value="1"/>
</dbReference>
<evidence type="ECO:0000256" key="6">
    <source>
        <dbReference type="ARBA" id="ARBA00023163"/>
    </source>
</evidence>
<dbReference type="InterPro" id="IPR013325">
    <property type="entry name" value="RNA_pol_sigma_r2"/>
</dbReference>
<dbReference type="PROSITE" id="PS50943">
    <property type="entry name" value="HTH_CROC1"/>
    <property type="match status" value="1"/>
</dbReference>
<dbReference type="InterPro" id="IPR014284">
    <property type="entry name" value="RNA_pol_sigma-70_dom"/>
</dbReference>
<evidence type="ECO:0000313" key="8">
    <source>
        <dbReference type="EMBL" id="GAH39330.1"/>
    </source>
</evidence>
<comment type="similarity">
    <text evidence="1">Belongs to the sigma-70 factor family.</text>
</comment>
<keyword evidence="6" id="KW-0804">Transcription</keyword>
<accession>X1G3E5</accession>
<keyword evidence="5" id="KW-0238">DNA-binding</keyword>
<dbReference type="SUPFAM" id="SSF88659">
    <property type="entry name" value="Sigma3 and sigma4 domains of RNA polymerase sigma factors"/>
    <property type="match status" value="2"/>
</dbReference>
<dbReference type="PRINTS" id="PR00046">
    <property type="entry name" value="SIGMA70FCT"/>
</dbReference>
<dbReference type="InterPro" id="IPR007627">
    <property type="entry name" value="RNA_pol_sigma70_r2"/>
</dbReference>
<protein>
    <recommendedName>
        <fullName evidence="7">HTH cro/C1-type domain-containing protein</fullName>
    </recommendedName>
</protein>
<gene>
    <name evidence="8" type="ORF">S03H2_22723</name>
</gene>
<dbReference type="InterPro" id="IPR013324">
    <property type="entry name" value="RNA_pol_sigma_r3/r4-like"/>
</dbReference>
<dbReference type="PANTHER" id="PTHR30385:SF4">
    <property type="entry name" value="RNA POLYMERASE SIGMA-E FACTOR"/>
    <property type="match status" value="1"/>
</dbReference>
<dbReference type="NCBIfam" id="TIGR02937">
    <property type="entry name" value="sigma70-ECF"/>
    <property type="match status" value="1"/>
</dbReference>
<dbReference type="InterPro" id="IPR000943">
    <property type="entry name" value="RNA_pol_sigma70"/>
</dbReference>
<keyword evidence="2" id="KW-0749">Sporulation</keyword>